<comment type="similarity">
    <text evidence="7 16">In the N-terminal section; belongs to the PRA-CH family.</text>
</comment>
<dbReference type="GO" id="GO:0004635">
    <property type="term" value="F:phosphoribosyl-AMP cyclohydrolase activity"/>
    <property type="evidence" value="ECO:0007669"/>
    <property type="project" value="UniProtKB-UniRule"/>
</dbReference>
<evidence type="ECO:0000256" key="13">
    <source>
        <dbReference type="ARBA" id="ARBA00022840"/>
    </source>
</evidence>
<dbReference type="Gene3D" id="3.10.20.810">
    <property type="entry name" value="Phosphoribosyl-AMP cyclohydrolase"/>
    <property type="match status" value="1"/>
</dbReference>
<dbReference type="FunFam" id="3.10.20.810:FF:000001">
    <property type="entry name" value="Histidine biosynthesis bifunctional protein HisIE"/>
    <property type="match status" value="1"/>
</dbReference>
<dbReference type="InterPro" id="IPR026660">
    <property type="entry name" value="PRA-CH"/>
</dbReference>
<dbReference type="Pfam" id="PF01502">
    <property type="entry name" value="PRA-CH"/>
    <property type="match status" value="1"/>
</dbReference>
<keyword evidence="12 16" id="KW-0378">Hydrolase</keyword>
<evidence type="ECO:0000256" key="7">
    <source>
        <dbReference type="ARBA" id="ARBA00008299"/>
    </source>
</evidence>
<dbReference type="SUPFAM" id="SSF51366">
    <property type="entry name" value="Ribulose-phoshate binding barrel"/>
    <property type="match status" value="1"/>
</dbReference>
<evidence type="ECO:0000256" key="5">
    <source>
        <dbReference type="ARBA" id="ARBA00005204"/>
    </source>
</evidence>
<evidence type="ECO:0000256" key="17">
    <source>
        <dbReference type="RuleBase" id="RU003657"/>
    </source>
</evidence>
<evidence type="ECO:0000256" key="2">
    <source>
        <dbReference type="ARBA" id="ARBA00001460"/>
    </source>
</evidence>
<dbReference type="EMBL" id="DVHN01000016">
    <property type="protein sequence ID" value="HIR87653.1"/>
    <property type="molecule type" value="Genomic_DNA"/>
</dbReference>
<dbReference type="InterPro" id="IPR011060">
    <property type="entry name" value="RibuloseP-bd_barrel"/>
</dbReference>
<comment type="catalytic activity">
    <reaction evidence="1 16">
        <text>1-(5-phospho-beta-D-ribosyl)-5'-AMP + H2O = 1-(5-phospho-beta-D-ribosyl)-5-[(5-phospho-beta-D-ribosylamino)methylideneamino]imidazole-4-carboxamide</text>
        <dbReference type="Rhea" id="RHEA:20049"/>
        <dbReference type="ChEBI" id="CHEBI:15377"/>
        <dbReference type="ChEBI" id="CHEBI:58435"/>
        <dbReference type="ChEBI" id="CHEBI:59457"/>
        <dbReference type="EC" id="3.5.4.19"/>
    </reaction>
</comment>
<dbReference type="EC" id="3.6.1.31" evidence="16"/>
<reference evidence="19" key="1">
    <citation type="submission" date="2020-10" db="EMBL/GenBank/DDBJ databases">
        <authorList>
            <person name="Gilroy R."/>
        </authorList>
    </citation>
    <scope>NUCLEOTIDE SEQUENCE</scope>
    <source>
        <strain evidence="19">ChiW13-3771</strain>
    </source>
</reference>
<dbReference type="HAMAP" id="MF_01019">
    <property type="entry name" value="HisIE"/>
    <property type="match status" value="1"/>
</dbReference>
<proteinExistence type="inferred from homology"/>
<dbReference type="Proteomes" id="UP000824201">
    <property type="component" value="Unassembled WGS sequence"/>
</dbReference>
<feature type="domain" description="Phosphoribosyl-AMP cyclohydrolase" evidence="18">
    <location>
        <begin position="201"/>
        <end position="274"/>
    </location>
</feature>
<reference evidence="19" key="2">
    <citation type="journal article" date="2021" name="PeerJ">
        <title>Extensive microbial diversity within the chicken gut microbiome revealed by metagenomics and culture.</title>
        <authorList>
            <person name="Gilroy R."/>
            <person name="Ravi A."/>
            <person name="Getino M."/>
            <person name="Pursley I."/>
            <person name="Horton D.L."/>
            <person name="Alikhan N.F."/>
            <person name="Baker D."/>
            <person name="Gharbi K."/>
            <person name="Hall N."/>
            <person name="Watson M."/>
            <person name="Adriaenssens E.M."/>
            <person name="Foster-Nyarko E."/>
            <person name="Jarju S."/>
            <person name="Secka A."/>
            <person name="Antonio M."/>
            <person name="Oren A."/>
            <person name="Chaudhuri R.R."/>
            <person name="La Ragione R."/>
            <person name="Hildebrand F."/>
            <person name="Pallen M.J."/>
        </authorList>
    </citation>
    <scope>NUCLEOTIDE SEQUENCE</scope>
    <source>
        <strain evidence="19">ChiW13-3771</strain>
    </source>
</reference>
<dbReference type="PANTHER" id="PTHR42945:SF9">
    <property type="entry name" value="HISTIDINE BIOSYNTHESIS BIFUNCTIONAL PROTEIN HISIE"/>
    <property type="match status" value="1"/>
</dbReference>
<feature type="region of interest" description="Phosphoribosyl-ATP pyrophosphohydrolase" evidence="16">
    <location>
        <begin position="291"/>
        <end position="377"/>
    </location>
</feature>
<feature type="region of interest" description="Phosphoribosyl-AMP cyclohydrolase" evidence="16">
    <location>
        <begin position="1"/>
        <end position="290"/>
    </location>
</feature>
<evidence type="ECO:0000313" key="20">
    <source>
        <dbReference type="Proteomes" id="UP000824201"/>
    </source>
</evidence>
<dbReference type="EC" id="3.5.4.19" evidence="16"/>
<dbReference type="SUPFAM" id="SSF101386">
    <property type="entry name" value="all-alpha NTP pyrophosphatases"/>
    <property type="match status" value="1"/>
</dbReference>
<evidence type="ECO:0000256" key="16">
    <source>
        <dbReference type="HAMAP-Rule" id="MF_01019"/>
    </source>
</evidence>
<evidence type="ECO:0000256" key="6">
    <source>
        <dbReference type="ARBA" id="ARBA00007731"/>
    </source>
</evidence>
<evidence type="ECO:0000256" key="15">
    <source>
        <dbReference type="ARBA" id="ARBA00023268"/>
    </source>
</evidence>
<dbReference type="AlphaFoldDB" id="A0A9D1ECX8"/>
<dbReference type="InterPro" id="IPR023019">
    <property type="entry name" value="His_synth_HisIE"/>
</dbReference>
<dbReference type="HAMAP" id="MF_01020">
    <property type="entry name" value="HisE"/>
    <property type="match status" value="1"/>
</dbReference>
<comment type="catalytic activity">
    <reaction evidence="2 16">
        <text>1-(5-phospho-beta-D-ribosyl)-ATP + H2O = 1-(5-phospho-beta-D-ribosyl)-5'-AMP + diphosphate + H(+)</text>
        <dbReference type="Rhea" id="RHEA:22828"/>
        <dbReference type="ChEBI" id="CHEBI:15377"/>
        <dbReference type="ChEBI" id="CHEBI:15378"/>
        <dbReference type="ChEBI" id="CHEBI:33019"/>
        <dbReference type="ChEBI" id="CHEBI:59457"/>
        <dbReference type="ChEBI" id="CHEBI:73183"/>
        <dbReference type="EC" id="3.6.1.31"/>
    </reaction>
</comment>
<dbReference type="NCBIfam" id="NF000768">
    <property type="entry name" value="PRK00051.1"/>
    <property type="match status" value="1"/>
</dbReference>
<keyword evidence="9 16" id="KW-0963">Cytoplasm</keyword>
<dbReference type="Pfam" id="PF00977">
    <property type="entry name" value="His_biosynth"/>
    <property type="match status" value="1"/>
</dbReference>
<dbReference type="NCBIfam" id="NF002747">
    <property type="entry name" value="PRK02759.1"/>
    <property type="match status" value="1"/>
</dbReference>
<evidence type="ECO:0000256" key="12">
    <source>
        <dbReference type="ARBA" id="ARBA00022801"/>
    </source>
</evidence>
<dbReference type="HAMAP" id="MF_01021">
    <property type="entry name" value="HisI"/>
    <property type="match status" value="1"/>
</dbReference>
<dbReference type="GO" id="GO:0005524">
    <property type="term" value="F:ATP binding"/>
    <property type="evidence" value="ECO:0007669"/>
    <property type="project" value="UniProtKB-KW"/>
</dbReference>
<accession>A0A9D1ECX8</accession>
<dbReference type="GO" id="GO:0004636">
    <property type="term" value="F:phosphoribosyl-ATP diphosphatase activity"/>
    <property type="evidence" value="ECO:0007669"/>
    <property type="project" value="UniProtKB-UniRule"/>
</dbReference>
<evidence type="ECO:0000256" key="8">
    <source>
        <dbReference type="ARBA" id="ARBA00009667"/>
    </source>
</evidence>
<dbReference type="InterPro" id="IPR006062">
    <property type="entry name" value="His_biosynth"/>
</dbReference>
<dbReference type="InterPro" id="IPR021130">
    <property type="entry name" value="PRib-ATP_PPHydrolase-like"/>
</dbReference>
<keyword evidence="10 16" id="KW-0028">Amino-acid biosynthesis</keyword>
<comment type="subcellular location">
    <subcellularLocation>
        <location evidence="3 16">Cytoplasm</location>
    </subcellularLocation>
</comment>
<name>A0A9D1ECX8_9FIRM</name>
<gene>
    <name evidence="16" type="primary">hisI</name>
    <name evidence="16" type="synonym">hisIE</name>
    <name evidence="19" type="ORF">IAC96_01760</name>
</gene>
<dbReference type="InterPro" id="IPR008179">
    <property type="entry name" value="HisE"/>
</dbReference>
<dbReference type="SUPFAM" id="SSF141734">
    <property type="entry name" value="HisI-like"/>
    <property type="match status" value="1"/>
</dbReference>
<dbReference type="InterPro" id="IPR038019">
    <property type="entry name" value="PRib_AMP_CycHydrolase_sf"/>
</dbReference>
<dbReference type="Pfam" id="PF01503">
    <property type="entry name" value="PRA-PH"/>
    <property type="match status" value="1"/>
</dbReference>
<comment type="caution">
    <text evidence="19">The sequence shown here is derived from an EMBL/GenBank/DDBJ whole genome shotgun (WGS) entry which is preliminary data.</text>
</comment>
<comment type="similarity">
    <text evidence="6 16">In the C-terminal section; belongs to the PRA-PH family.</text>
</comment>
<dbReference type="Gene3D" id="3.20.20.70">
    <property type="entry name" value="Aldolase class I"/>
    <property type="match status" value="1"/>
</dbReference>
<protein>
    <recommendedName>
        <fullName evidence="16">Histidine biosynthesis bifunctional protein HisIE</fullName>
    </recommendedName>
    <domain>
        <recommendedName>
            <fullName evidence="16">Phosphoribosyl-AMP cyclohydrolase</fullName>
            <shortName evidence="16">PRA-CH</shortName>
            <ecNumber evidence="16">3.5.4.19</ecNumber>
        </recommendedName>
    </domain>
    <domain>
        <recommendedName>
            <fullName evidence="16">Phosphoribosyl-ATP pyrophosphatase</fullName>
            <shortName evidence="16">PRA-PH</shortName>
            <ecNumber evidence="16">3.6.1.31</ecNumber>
        </recommendedName>
    </domain>
</protein>
<sequence>MEQIKLIPIFYVNGSNASIKENEEKNQKTLELAACYNNNGADGILLIDCSANDSEHDATIGECKEIVRTMEVPLYIGGNIKRLEDVKKYLYTGAAQVIINSNSETEMAVYPEAVERFGADRVVAMDIVVTPYGESFCNNSAYVFVEAEAICDFYAWKKQLKADGIPVTTYESAISWSEFKLNEDGLIPCIVQDYRTNEVLMMAYMNEAAFEETITSGRMCYFSRSRQQRWLKGETSGHFQYIKSLHLDCDNDTLLAKVAQVGAACHTGAYSCFFQTLLDKGAEVANPHKVFEEVYQVIEDRKLHPKEGSYTNYLFDKGIDKILKKCGEEATEIVIAAKNPDPEEIKYEISDFLYHVMVLMVEKGVTWEDITRELANR</sequence>
<dbReference type="Gene3D" id="1.10.287.1080">
    <property type="entry name" value="MazG-like"/>
    <property type="match status" value="1"/>
</dbReference>
<evidence type="ECO:0000256" key="4">
    <source>
        <dbReference type="ARBA" id="ARBA00005169"/>
    </source>
</evidence>
<evidence type="ECO:0000259" key="18">
    <source>
        <dbReference type="Pfam" id="PF01502"/>
    </source>
</evidence>
<evidence type="ECO:0000256" key="1">
    <source>
        <dbReference type="ARBA" id="ARBA00000024"/>
    </source>
</evidence>
<evidence type="ECO:0000256" key="3">
    <source>
        <dbReference type="ARBA" id="ARBA00004496"/>
    </source>
</evidence>
<dbReference type="GO" id="GO:0005737">
    <property type="term" value="C:cytoplasm"/>
    <property type="evidence" value="ECO:0007669"/>
    <property type="project" value="UniProtKB-SubCell"/>
</dbReference>
<dbReference type="InterPro" id="IPR013785">
    <property type="entry name" value="Aldolase_TIM"/>
</dbReference>
<evidence type="ECO:0000256" key="9">
    <source>
        <dbReference type="ARBA" id="ARBA00022490"/>
    </source>
</evidence>
<keyword evidence="15 16" id="KW-0511">Multifunctional enzyme</keyword>
<keyword evidence="14 16" id="KW-0368">Histidine biosynthesis</keyword>
<dbReference type="NCBIfam" id="TIGR03188">
    <property type="entry name" value="histidine_hisI"/>
    <property type="match status" value="1"/>
</dbReference>
<comment type="pathway">
    <text evidence="4 16">Amino-acid biosynthesis; L-histidine biosynthesis; L-histidine from 5-phospho-alpha-D-ribose 1-diphosphate: step 3/9.</text>
</comment>
<dbReference type="GO" id="GO:0000105">
    <property type="term" value="P:L-histidine biosynthetic process"/>
    <property type="evidence" value="ECO:0007669"/>
    <property type="project" value="UniProtKB-UniRule"/>
</dbReference>
<evidence type="ECO:0000313" key="19">
    <source>
        <dbReference type="EMBL" id="HIR87653.1"/>
    </source>
</evidence>
<organism evidence="19 20">
    <name type="scientific">Candidatus Fimimorpha faecalis</name>
    <dbReference type="NCBI Taxonomy" id="2840824"/>
    <lineage>
        <taxon>Bacteria</taxon>
        <taxon>Bacillati</taxon>
        <taxon>Bacillota</taxon>
        <taxon>Clostridia</taxon>
        <taxon>Eubacteriales</taxon>
        <taxon>Candidatus Fimimorpha</taxon>
    </lineage>
</organism>
<comment type="pathway">
    <text evidence="5 16">Amino-acid biosynthesis; L-histidine biosynthesis; L-histidine from 5-phospho-alpha-D-ribose 1-diphosphate: step 2/9.</text>
</comment>
<evidence type="ECO:0000256" key="11">
    <source>
        <dbReference type="ARBA" id="ARBA00022741"/>
    </source>
</evidence>
<dbReference type="PANTHER" id="PTHR42945">
    <property type="entry name" value="HISTIDINE BIOSYNTHESIS BIFUNCTIONAL PROTEIN"/>
    <property type="match status" value="1"/>
</dbReference>
<keyword evidence="11 16" id="KW-0547">Nucleotide-binding</keyword>
<dbReference type="CDD" id="cd11534">
    <property type="entry name" value="NTP-PPase_HisIE_like"/>
    <property type="match status" value="1"/>
</dbReference>
<comment type="similarity">
    <text evidence="8 17">Belongs to the HisA/HisF family.</text>
</comment>
<evidence type="ECO:0000256" key="10">
    <source>
        <dbReference type="ARBA" id="ARBA00022605"/>
    </source>
</evidence>
<evidence type="ECO:0000256" key="14">
    <source>
        <dbReference type="ARBA" id="ARBA00023102"/>
    </source>
</evidence>
<keyword evidence="13 16" id="KW-0067">ATP-binding</keyword>
<dbReference type="InterPro" id="IPR002496">
    <property type="entry name" value="PRib_AMP_CycHydrolase_dom"/>
</dbReference>